<accession>A0AAW1K509</accession>
<dbReference type="AlphaFoldDB" id="A0AAW1K509"/>
<dbReference type="PANTHER" id="PTHR45749">
    <property type="match status" value="1"/>
</dbReference>
<dbReference type="Proteomes" id="UP001443914">
    <property type="component" value="Unassembled WGS sequence"/>
</dbReference>
<name>A0AAW1K509_SAPOF</name>
<dbReference type="InterPro" id="IPR025398">
    <property type="entry name" value="DUF4371"/>
</dbReference>
<sequence>MNDEVNKVIDNAPRNTKYIYPKIQKQIANILGNKVRTMIRIKVGDSKFSVLVDEALDVSNKDKMTIILRFVDSGGLIREMFFKVISVGNTCSQYDLQVENIRRQGYDGANNMRGQFKGLQA</sequence>
<comment type="caution">
    <text evidence="2">The sequence shown here is derived from an EMBL/GenBank/DDBJ whole genome shotgun (WGS) entry which is preliminary data.</text>
</comment>
<gene>
    <name evidence="2" type="ORF">RND81_06G098300</name>
</gene>
<organism evidence="2 3">
    <name type="scientific">Saponaria officinalis</name>
    <name type="common">Common soapwort</name>
    <name type="synonym">Lychnis saponaria</name>
    <dbReference type="NCBI Taxonomy" id="3572"/>
    <lineage>
        <taxon>Eukaryota</taxon>
        <taxon>Viridiplantae</taxon>
        <taxon>Streptophyta</taxon>
        <taxon>Embryophyta</taxon>
        <taxon>Tracheophyta</taxon>
        <taxon>Spermatophyta</taxon>
        <taxon>Magnoliopsida</taxon>
        <taxon>eudicotyledons</taxon>
        <taxon>Gunneridae</taxon>
        <taxon>Pentapetalae</taxon>
        <taxon>Caryophyllales</taxon>
        <taxon>Caryophyllaceae</taxon>
        <taxon>Caryophylleae</taxon>
        <taxon>Saponaria</taxon>
    </lineage>
</organism>
<dbReference type="EMBL" id="JBDFQZ010000006">
    <property type="protein sequence ID" value="KAK9714489.1"/>
    <property type="molecule type" value="Genomic_DNA"/>
</dbReference>
<keyword evidence="3" id="KW-1185">Reference proteome</keyword>
<evidence type="ECO:0000313" key="3">
    <source>
        <dbReference type="Proteomes" id="UP001443914"/>
    </source>
</evidence>
<dbReference type="PANTHER" id="PTHR45749:SF37">
    <property type="entry name" value="OS05G0311600 PROTEIN"/>
    <property type="match status" value="1"/>
</dbReference>
<protein>
    <recommendedName>
        <fullName evidence="1">DUF4371 domain-containing protein</fullName>
    </recommendedName>
</protein>
<evidence type="ECO:0000313" key="2">
    <source>
        <dbReference type="EMBL" id="KAK9714489.1"/>
    </source>
</evidence>
<proteinExistence type="predicted"/>
<dbReference type="Pfam" id="PF14291">
    <property type="entry name" value="DUF4371"/>
    <property type="match status" value="1"/>
</dbReference>
<reference evidence="2" key="1">
    <citation type="submission" date="2024-03" db="EMBL/GenBank/DDBJ databases">
        <title>WGS assembly of Saponaria officinalis var. Norfolk2.</title>
        <authorList>
            <person name="Jenkins J."/>
            <person name="Shu S."/>
            <person name="Grimwood J."/>
            <person name="Barry K."/>
            <person name="Goodstein D."/>
            <person name="Schmutz J."/>
            <person name="Leebens-Mack J."/>
            <person name="Osbourn A."/>
        </authorList>
    </citation>
    <scope>NUCLEOTIDE SEQUENCE [LARGE SCALE GENOMIC DNA]</scope>
    <source>
        <strain evidence="2">JIC</strain>
    </source>
</reference>
<evidence type="ECO:0000259" key="1">
    <source>
        <dbReference type="Pfam" id="PF14291"/>
    </source>
</evidence>
<feature type="domain" description="DUF4371" evidence="1">
    <location>
        <begin position="3"/>
        <end position="118"/>
    </location>
</feature>